<dbReference type="Proteomes" id="UP000006233">
    <property type="component" value="Unassembled WGS sequence"/>
</dbReference>
<evidence type="ECO:0000313" key="1">
    <source>
        <dbReference type="EMBL" id="EEX74819.1"/>
    </source>
</evidence>
<comment type="caution">
    <text evidence="1">The sequence shown here is derived from an EMBL/GenBank/DDBJ whole genome shotgun (WGS) entry which is preliminary data.</text>
</comment>
<dbReference type="EMBL" id="ACVB02000008">
    <property type="protein sequence ID" value="EEX74819.1"/>
    <property type="molecule type" value="Genomic_DNA"/>
</dbReference>
<dbReference type="AlphaFoldDB" id="C9MWF4"/>
<name>C9MWF4_9FUSO</name>
<sequence length="53" mass="6676">MKYFTNNFKIEPFNSSSRFFPYFSFFKVNLYFLTNNQQFFPKLQNYLVFLFLF</sequence>
<evidence type="ECO:0000313" key="2">
    <source>
        <dbReference type="Proteomes" id="UP000006233"/>
    </source>
</evidence>
<organism evidence="1 2">
    <name type="scientific">Leptotrichia hofstadii F0254</name>
    <dbReference type="NCBI Taxonomy" id="634994"/>
    <lineage>
        <taxon>Bacteria</taxon>
        <taxon>Fusobacteriati</taxon>
        <taxon>Fusobacteriota</taxon>
        <taxon>Fusobacteriia</taxon>
        <taxon>Fusobacteriales</taxon>
        <taxon>Leptotrichiaceae</taxon>
        <taxon>Leptotrichia</taxon>
    </lineage>
</organism>
<gene>
    <name evidence="1" type="ORF">GCWU000323_00874</name>
</gene>
<accession>C9MWF4</accession>
<proteinExistence type="predicted"/>
<dbReference type="HOGENOM" id="CLU_3063038_0_0_0"/>
<reference evidence="1 2" key="1">
    <citation type="submission" date="2009-09" db="EMBL/GenBank/DDBJ databases">
        <authorList>
            <person name="Weinstock G."/>
            <person name="Sodergren E."/>
            <person name="Clifton S."/>
            <person name="Fulton L."/>
            <person name="Fulton B."/>
            <person name="Courtney L."/>
            <person name="Fronick C."/>
            <person name="Harrison M."/>
            <person name="Strong C."/>
            <person name="Farmer C."/>
            <person name="Delahaunty K."/>
            <person name="Markovic C."/>
            <person name="Hall O."/>
            <person name="Minx P."/>
            <person name="Tomlinson C."/>
            <person name="Mitreva M."/>
            <person name="Nelson J."/>
            <person name="Hou S."/>
            <person name="Wollam A."/>
            <person name="Pepin K.H."/>
            <person name="Johnson M."/>
            <person name="Bhonagiri V."/>
            <person name="Nash W.E."/>
            <person name="Warren W."/>
            <person name="Chinwalla A."/>
            <person name="Mardis E.R."/>
            <person name="Wilson R.K."/>
        </authorList>
    </citation>
    <scope>NUCLEOTIDE SEQUENCE [LARGE SCALE GENOMIC DNA]</scope>
    <source>
        <strain evidence="1 2">F0254</strain>
    </source>
</reference>
<protein>
    <submittedName>
        <fullName evidence="1">Uncharacterized protein</fullName>
    </submittedName>
</protein>